<comment type="caution">
    <text evidence="1">The sequence shown here is derived from an EMBL/GenBank/DDBJ whole genome shotgun (WGS) entry which is preliminary data.</text>
</comment>
<dbReference type="RefSeq" id="WP_339967683.1">
    <property type="nucleotide sequence ID" value="NZ_JBBHJY010000006.1"/>
</dbReference>
<accession>A0ABU8SBI7</accession>
<organism evidence="1 2">
    <name type="scientific">Novosphingobium aquae</name>
    <dbReference type="NCBI Taxonomy" id="3133435"/>
    <lineage>
        <taxon>Bacteria</taxon>
        <taxon>Pseudomonadati</taxon>
        <taxon>Pseudomonadota</taxon>
        <taxon>Alphaproteobacteria</taxon>
        <taxon>Sphingomonadales</taxon>
        <taxon>Sphingomonadaceae</taxon>
        <taxon>Novosphingobium</taxon>
    </lineage>
</organism>
<sequence length="132" mass="15436">MTLPPTKAERMEIRKQLGNRSIPEPRVPPLHRGPDYLTAHACFACRKSWKLSEDSAAVCPQCGKYAHFMGRAFKAPKMSDKEQWKKVETLWLAGYRFFPNTGWREVEPYPDRLREVDGFIRCNPMHPFRVQD</sequence>
<reference evidence="1 2" key="1">
    <citation type="submission" date="2024-03" db="EMBL/GenBank/DDBJ databases">
        <authorList>
            <person name="Jo J.-H."/>
        </authorList>
    </citation>
    <scope>NUCLEOTIDE SEQUENCE [LARGE SCALE GENOMIC DNA]</scope>
    <source>
        <strain evidence="1 2">AS3R-12</strain>
    </source>
</reference>
<evidence type="ECO:0000313" key="1">
    <source>
        <dbReference type="EMBL" id="MEJ6010854.1"/>
    </source>
</evidence>
<dbReference type="Proteomes" id="UP001379235">
    <property type="component" value="Unassembled WGS sequence"/>
</dbReference>
<evidence type="ECO:0008006" key="3">
    <source>
        <dbReference type="Google" id="ProtNLM"/>
    </source>
</evidence>
<keyword evidence="2" id="KW-1185">Reference proteome</keyword>
<protein>
    <recommendedName>
        <fullName evidence="3">GATA-type domain-containing protein</fullName>
    </recommendedName>
</protein>
<name>A0ABU8SBI7_9SPHN</name>
<gene>
    <name evidence="1" type="ORF">WG900_13100</name>
</gene>
<proteinExistence type="predicted"/>
<dbReference type="EMBL" id="JBBHJY010000006">
    <property type="protein sequence ID" value="MEJ6010854.1"/>
    <property type="molecule type" value="Genomic_DNA"/>
</dbReference>
<evidence type="ECO:0000313" key="2">
    <source>
        <dbReference type="Proteomes" id="UP001379235"/>
    </source>
</evidence>